<proteinExistence type="predicted"/>
<gene>
    <name evidence="1" type="ORF">XELAEV_18026170mg</name>
</gene>
<dbReference type="EMBL" id="CM004474">
    <property type="protein sequence ID" value="OCT79357.1"/>
    <property type="molecule type" value="Genomic_DNA"/>
</dbReference>
<sequence length="196" mass="21569">MYPGASGTARQWEEQKVWRIVGPGPSLTQAAGESVHLQLLGSSRLRLRVTGRGAFPDVSELRVLSSHSVNPREEEAVSLPQTLPFSSIPFTEGDLSGTLLSVSIIHCHWAESTQLCCLQCFRGQSHGQVGLMGKTWWAPAFKDPVDPGKIPHKNFGGFPVSSHCGHTRVGLGWTLWKKLVIPVNLCEICWHYINTC</sequence>
<accession>A0A974CTV4</accession>
<evidence type="ECO:0000313" key="2">
    <source>
        <dbReference type="Proteomes" id="UP000694892"/>
    </source>
</evidence>
<evidence type="ECO:0000313" key="1">
    <source>
        <dbReference type="EMBL" id="OCT79357.1"/>
    </source>
</evidence>
<reference evidence="2" key="1">
    <citation type="journal article" date="2016" name="Nature">
        <title>Genome evolution in the allotetraploid frog Xenopus laevis.</title>
        <authorList>
            <person name="Session A.M."/>
            <person name="Uno Y."/>
            <person name="Kwon T."/>
            <person name="Chapman J.A."/>
            <person name="Toyoda A."/>
            <person name="Takahashi S."/>
            <person name="Fukui A."/>
            <person name="Hikosaka A."/>
            <person name="Suzuki A."/>
            <person name="Kondo M."/>
            <person name="van Heeringen S.J."/>
            <person name="Quigley I."/>
            <person name="Heinz S."/>
            <person name="Ogino H."/>
            <person name="Ochi H."/>
            <person name="Hellsten U."/>
            <person name="Lyons J.B."/>
            <person name="Simakov O."/>
            <person name="Putnam N."/>
            <person name="Stites J."/>
            <person name="Kuroki Y."/>
            <person name="Tanaka T."/>
            <person name="Michiue T."/>
            <person name="Watanabe M."/>
            <person name="Bogdanovic O."/>
            <person name="Lister R."/>
            <person name="Georgiou G."/>
            <person name="Paranjpe S.S."/>
            <person name="van Kruijsbergen I."/>
            <person name="Shu S."/>
            <person name="Carlson J."/>
            <person name="Kinoshita T."/>
            <person name="Ohta Y."/>
            <person name="Mawaribuchi S."/>
            <person name="Jenkins J."/>
            <person name="Grimwood J."/>
            <person name="Schmutz J."/>
            <person name="Mitros T."/>
            <person name="Mozaffari S.V."/>
            <person name="Suzuki Y."/>
            <person name="Haramoto Y."/>
            <person name="Yamamoto T.S."/>
            <person name="Takagi C."/>
            <person name="Heald R."/>
            <person name="Miller K."/>
            <person name="Haudenschild C."/>
            <person name="Kitzman J."/>
            <person name="Nakayama T."/>
            <person name="Izutsu Y."/>
            <person name="Robert J."/>
            <person name="Fortriede J."/>
            <person name="Burns K."/>
            <person name="Lotay V."/>
            <person name="Karimi K."/>
            <person name="Yasuoka Y."/>
            <person name="Dichmann D.S."/>
            <person name="Flajnik M.F."/>
            <person name="Houston D.W."/>
            <person name="Shendure J."/>
            <person name="DuPasquier L."/>
            <person name="Vize P.D."/>
            <person name="Zorn A.M."/>
            <person name="Ito M."/>
            <person name="Marcotte E.M."/>
            <person name="Wallingford J.B."/>
            <person name="Ito Y."/>
            <person name="Asashima M."/>
            <person name="Ueno N."/>
            <person name="Matsuda Y."/>
            <person name="Veenstra G.J."/>
            <person name="Fujiyama A."/>
            <person name="Harland R.M."/>
            <person name="Taira M."/>
            <person name="Rokhsar D.S."/>
        </authorList>
    </citation>
    <scope>NUCLEOTIDE SEQUENCE [LARGE SCALE GENOMIC DNA]</scope>
    <source>
        <strain evidence="2">J</strain>
    </source>
</reference>
<dbReference type="Proteomes" id="UP000694892">
    <property type="component" value="Chromosome 5L"/>
</dbReference>
<name>A0A974CTV4_XENLA</name>
<dbReference type="AlphaFoldDB" id="A0A974CTV4"/>
<protein>
    <submittedName>
        <fullName evidence="1">Uncharacterized protein</fullName>
    </submittedName>
</protein>
<organism evidence="1 2">
    <name type="scientific">Xenopus laevis</name>
    <name type="common">African clawed frog</name>
    <dbReference type="NCBI Taxonomy" id="8355"/>
    <lineage>
        <taxon>Eukaryota</taxon>
        <taxon>Metazoa</taxon>
        <taxon>Chordata</taxon>
        <taxon>Craniata</taxon>
        <taxon>Vertebrata</taxon>
        <taxon>Euteleostomi</taxon>
        <taxon>Amphibia</taxon>
        <taxon>Batrachia</taxon>
        <taxon>Anura</taxon>
        <taxon>Pipoidea</taxon>
        <taxon>Pipidae</taxon>
        <taxon>Xenopodinae</taxon>
        <taxon>Xenopus</taxon>
        <taxon>Xenopus</taxon>
    </lineage>
</organism>